<organism evidence="2 3">
    <name type="scientific">Ophiocordyceps australis</name>
    <dbReference type="NCBI Taxonomy" id="1399860"/>
    <lineage>
        <taxon>Eukaryota</taxon>
        <taxon>Fungi</taxon>
        <taxon>Dikarya</taxon>
        <taxon>Ascomycota</taxon>
        <taxon>Pezizomycotina</taxon>
        <taxon>Sordariomycetes</taxon>
        <taxon>Hypocreomycetidae</taxon>
        <taxon>Hypocreales</taxon>
        <taxon>Ophiocordycipitaceae</taxon>
        <taxon>Ophiocordyceps</taxon>
    </lineage>
</organism>
<comment type="caution">
    <text evidence="2">The sequence shown here is derived from an EMBL/GenBank/DDBJ whole genome shotgun (WGS) entry which is preliminary data.</text>
</comment>
<keyword evidence="1" id="KW-0472">Membrane</keyword>
<dbReference type="STRING" id="1399860.A0A2C5XZ96"/>
<protein>
    <submittedName>
        <fullName evidence="2">Uncharacterized protein</fullName>
    </submittedName>
</protein>
<accession>A0A2C5XZ96</accession>
<name>A0A2C5XZ96_9HYPO</name>
<dbReference type="EMBL" id="NJET01000068">
    <property type="protein sequence ID" value="PHH62575.1"/>
    <property type="molecule type" value="Genomic_DNA"/>
</dbReference>
<sequence>MPQLLSLSWAQLLFATFVPYIVLCSLLRFRRLRRLQAKYNFPDRASLSRMTGTEARAIHHHCSAYEFPFAFDYGLRMAIFKTYALENVGRLLAASSDLMSTQHVGKRYEDTEVIYASFFHWPPSSPPLHDFVARMNYLHEPYVKSGRILNKDLLYVLYISLVEPINHQRLYEWRSLTDMEVAASATLWYYIGEMMGIDYQSELGKNKWKDGIEFLDDLTAWSFKYEDLHLKRLPEVHTLGVNLIDFMLSVYPRVSHPVVYQVLLLLLGERVRHALSLPEPSLAMTAIFYSSLLVRRFVLRFLTLPRLFPLQPMSDVDVKTGKVHHNRYLKEPWYVAPTFWARWGPTALSSRILGVMVPGQGGAEMKPDGFYVEDVGPQRTVGKGAEQMAVMRERIKKVADRVANESPFAMKS</sequence>
<feature type="transmembrane region" description="Helical" evidence="1">
    <location>
        <begin position="6"/>
        <end position="29"/>
    </location>
</feature>
<evidence type="ECO:0000256" key="1">
    <source>
        <dbReference type="SAM" id="Phobius"/>
    </source>
</evidence>
<dbReference type="PANTHER" id="PTHR36124">
    <property type="match status" value="1"/>
</dbReference>
<proteinExistence type="predicted"/>
<dbReference type="PANTHER" id="PTHR36124:SF1">
    <property type="entry name" value="ER-BOUND OXYGENASE MPAB_MPAB'_RUBBER OXYGENASE CATALYTIC DOMAIN-CONTAINING PROTEIN"/>
    <property type="match status" value="1"/>
</dbReference>
<evidence type="ECO:0000313" key="3">
    <source>
        <dbReference type="Proteomes" id="UP000226192"/>
    </source>
</evidence>
<dbReference type="OrthoDB" id="545169at2759"/>
<evidence type="ECO:0000313" key="2">
    <source>
        <dbReference type="EMBL" id="PHH62575.1"/>
    </source>
</evidence>
<dbReference type="GO" id="GO:0016491">
    <property type="term" value="F:oxidoreductase activity"/>
    <property type="evidence" value="ECO:0007669"/>
    <property type="project" value="InterPro"/>
</dbReference>
<dbReference type="Proteomes" id="UP000226192">
    <property type="component" value="Unassembled WGS sequence"/>
</dbReference>
<keyword evidence="1" id="KW-1133">Transmembrane helix</keyword>
<dbReference type="AlphaFoldDB" id="A0A2C5XZ96"/>
<reference evidence="2 3" key="1">
    <citation type="submission" date="2017-06" db="EMBL/GenBank/DDBJ databases">
        <title>Ant-infecting Ophiocordyceps genomes reveal a high diversity of potential behavioral manipulation genes and a possible major role for enterotoxins.</title>
        <authorList>
            <person name="De Bekker C."/>
            <person name="Evans H.C."/>
            <person name="Brachmann A."/>
            <person name="Hughes D.P."/>
        </authorList>
    </citation>
    <scope>NUCLEOTIDE SEQUENCE [LARGE SCALE GENOMIC DNA]</scope>
    <source>
        <strain evidence="2 3">Map64</strain>
    </source>
</reference>
<keyword evidence="1" id="KW-0812">Transmembrane</keyword>
<keyword evidence="3" id="KW-1185">Reference proteome</keyword>
<dbReference type="InterPro" id="IPR046366">
    <property type="entry name" value="MPAB"/>
</dbReference>
<gene>
    <name evidence="2" type="ORF">CDD81_6890</name>
</gene>